<comment type="caution">
    <text evidence="1">The sequence shown here is derived from an EMBL/GenBank/DDBJ whole genome shotgun (WGS) entry which is preliminary data.</text>
</comment>
<reference evidence="1" key="1">
    <citation type="journal article" date="2015" name="Nature">
        <title>Complex archaea that bridge the gap between prokaryotes and eukaryotes.</title>
        <authorList>
            <person name="Spang A."/>
            <person name="Saw J.H."/>
            <person name="Jorgensen S.L."/>
            <person name="Zaremba-Niedzwiedzka K."/>
            <person name="Martijn J."/>
            <person name="Lind A.E."/>
            <person name="van Eijk R."/>
            <person name="Schleper C."/>
            <person name="Guy L."/>
            <person name="Ettema T.J."/>
        </authorList>
    </citation>
    <scope>NUCLEOTIDE SEQUENCE</scope>
</reference>
<dbReference type="AlphaFoldDB" id="A0A0F9D4K7"/>
<evidence type="ECO:0008006" key="2">
    <source>
        <dbReference type="Google" id="ProtNLM"/>
    </source>
</evidence>
<protein>
    <recommendedName>
        <fullName evidence="2">Homing endonuclease LAGLIDADG domain-containing protein</fullName>
    </recommendedName>
</protein>
<gene>
    <name evidence="1" type="ORF">LCGC14_2323820</name>
</gene>
<name>A0A0F9D4K7_9ZZZZ</name>
<organism evidence="1">
    <name type="scientific">marine sediment metagenome</name>
    <dbReference type="NCBI Taxonomy" id="412755"/>
    <lineage>
        <taxon>unclassified sequences</taxon>
        <taxon>metagenomes</taxon>
        <taxon>ecological metagenomes</taxon>
    </lineage>
</organism>
<dbReference type="EMBL" id="LAZR01033259">
    <property type="protein sequence ID" value="KKL48606.1"/>
    <property type="molecule type" value="Genomic_DNA"/>
</dbReference>
<evidence type="ECO:0000313" key="1">
    <source>
        <dbReference type="EMBL" id="KKL48606.1"/>
    </source>
</evidence>
<proteinExistence type="predicted"/>
<sequence>MVKRDDIIWLAGLLEGEAWFGLREGKHPIIALKMCDEDVVVKVAFLIKANVRHYGNIYNTQACGARAIEWMMTLYPFLHARCRKTVASVIKFWKENDYGRAPNGMRTMAKCHPDRVSAGFDLCKPCYNKQYYEEKKLLKLVG</sequence>
<accession>A0A0F9D4K7</accession>